<protein>
    <submittedName>
        <fullName evidence="6">Putative extracellular nuclease</fullName>
    </submittedName>
</protein>
<evidence type="ECO:0000256" key="2">
    <source>
        <dbReference type="ARBA" id="ARBA00022737"/>
    </source>
</evidence>
<dbReference type="InterPro" id="IPR018511">
    <property type="entry name" value="Hemolysin-typ_Ca-bd_CS"/>
</dbReference>
<reference evidence="6 7" key="1">
    <citation type="submission" date="2020-08" db="EMBL/GenBank/DDBJ databases">
        <title>Genomic Encyclopedia of Type Strains, Phase IV (KMG-IV): sequencing the most valuable type-strain genomes for metagenomic binning, comparative biology and taxonomic classification.</title>
        <authorList>
            <person name="Goeker M."/>
        </authorList>
    </citation>
    <scope>NUCLEOTIDE SEQUENCE [LARGE SCALE GENOMIC DNA]</scope>
    <source>
        <strain evidence="6 7">DSM 102189</strain>
    </source>
</reference>
<evidence type="ECO:0000313" key="7">
    <source>
        <dbReference type="Proteomes" id="UP000538147"/>
    </source>
</evidence>
<organism evidence="6 7">
    <name type="scientific">Polymorphobacter multimanifer</name>
    <dbReference type="NCBI Taxonomy" id="1070431"/>
    <lineage>
        <taxon>Bacteria</taxon>
        <taxon>Pseudomonadati</taxon>
        <taxon>Pseudomonadota</taxon>
        <taxon>Alphaproteobacteria</taxon>
        <taxon>Sphingomonadales</taxon>
        <taxon>Sphingosinicellaceae</taxon>
        <taxon>Polymorphobacter</taxon>
    </lineage>
</organism>
<gene>
    <name evidence="6" type="ORF">FHS79_002468</name>
</gene>
<keyword evidence="1" id="KW-0732">Signal</keyword>
<dbReference type="Pfam" id="PF22494">
    <property type="entry name" value="choice_anch_I"/>
    <property type="match status" value="1"/>
</dbReference>
<keyword evidence="3" id="KW-0106">Calcium</keyword>
<dbReference type="InterPro" id="IPR055188">
    <property type="entry name" value="Choice_anch_I"/>
</dbReference>
<feature type="domain" description="Calx-beta" evidence="5">
    <location>
        <begin position="186"/>
        <end position="275"/>
    </location>
</feature>
<dbReference type="GO" id="GO:0016020">
    <property type="term" value="C:membrane"/>
    <property type="evidence" value="ECO:0007669"/>
    <property type="project" value="InterPro"/>
</dbReference>
<dbReference type="SUPFAM" id="SSF56219">
    <property type="entry name" value="DNase I-like"/>
    <property type="match status" value="1"/>
</dbReference>
<dbReference type="PROSITE" id="PS00330">
    <property type="entry name" value="HEMOLYSIN_CALCIUM"/>
    <property type="match status" value="4"/>
</dbReference>
<dbReference type="PANTHER" id="PTHR42834:SF1">
    <property type="entry name" value="ENDONUCLEASE_EXONUCLEASE_PHOSPHATASE FAMILY PROTEIN (AFU_ORTHOLOGUE AFUA_3G09210)"/>
    <property type="match status" value="1"/>
</dbReference>
<dbReference type="SUPFAM" id="SSF51120">
    <property type="entry name" value="beta-Roll"/>
    <property type="match status" value="1"/>
</dbReference>
<dbReference type="Gene3D" id="2.150.10.10">
    <property type="entry name" value="Serralysin-like metalloprotease, C-terminal"/>
    <property type="match status" value="2"/>
</dbReference>
<dbReference type="SMART" id="SM00237">
    <property type="entry name" value="Calx_beta"/>
    <property type="match status" value="2"/>
</dbReference>
<dbReference type="CDD" id="cd10283">
    <property type="entry name" value="MnuA_DNase1-like"/>
    <property type="match status" value="1"/>
</dbReference>
<keyword evidence="2" id="KW-0677">Repeat</keyword>
<feature type="region of interest" description="Disordered" evidence="4">
    <location>
        <begin position="1822"/>
        <end position="1849"/>
    </location>
</feature>
<feature type="compositionally biased region" description="Polar residues" evidence="4">
    <location>
        <begin position="1822"/>
        <end position="1835"/>
    </location>
</feature>
<sequence length="2182" mass="220166">MAVLGDLALVGYSADAAGKSFSFLLLADLSGETIFFTDNGWLAAGGFRSGEGTVSYVVPANTPAGTVVTISGLTGQFNPAVGGDQILAYVGSAASPTFLFALDFADGNSTFAGDATNSNTSAVPTGLTFGTNALAFPLDNGAYTGPLSGSRFEILANIANTANWTLDDANPVAYPPAFSIGGGGETAVTINDVSIVEGDAGTSTLTFTVTRADNDGAFTVDYATADGTATAGSDYVAASGTVSFTAGGALTQTISITINGDTMTEGNETFTVALSNLVNTTGTAAITDASGTGTIINDDISLIGIHDIQGASHTSPLVGQTVTTRGIVTAVDTNGFYFQTPDAEIDANDATSEGLFVFTSSAPTVTVGQLVTVTGAVAEFIPGGAGTNNLSTTQLTGPVINVISSNNPLPTATILGAGGRMAPTEIIDDDNFTSFDPATDGIDFFESVEGMLVTVPQPLVVAPTTSNGEIFTVADLGANASGLSERGALVSRSSVGDGLNVTNTGPGSDYNPERIQIDGDAFTPGGANSIPFVNTGTVLGDVTGVVAYNFGNYEVLATSAVTVATPSILTDDVTTLTGNANTLTIASYNVLNLDPGDPAARFTNLALDIVGGLGSPDIIALQEIQDNSGPSNNGVVSASMTLQMLADAINANGGPTYTFIDNPFITNNTNGGEPGGNIRVAYLYNAARVSLVEGSLATTPDAAIDFAGSRPPLIATFDFEGEQVTLINNHFTSKGGSSPLFGAVQPSGNGGAADRLVQAQNVADYVATLDPGAKVIVLGDLNEFANEESLAPLTAAGLGNLSLTLPANERYSYSFDGNAQQLDQVFVSGALDGIAAMDIVHLNSEYVATSTSAADHDPIVIALTFAPPVPFGQPGDIAFVGFNADGNDDLAFVALKAIAAGQVIYFNDQEWQGTAFNTGEGQVTWTASANIAAGTVVTINSFSNAPVSNLGTTSGSSGLGSDGEIVYAYVGAPFAPTSFLAAIANDGFAVSGGTLDGTGLVVGETAIDLSNGGTNPGEDIGVFNGERFGATSFADYLSIINNPANWLTQDGAGDQSNDGIGPDLPFETTAFILGGVETHSVGFQPNAVAQAEGDSGTTAFTFTVARTGGTTGVLDFSGTVMLGSADADDFGGIAPTGFSGQIAAGATSATVTINVSGDTVIEADEDFTLTLTSVTNGSGIAASIGTATATGTITNDDAPAADFAPGDLAFVGFNSDGADNLALVALKAIDAGTVLYFSDNEWNGTAWTDLNESSFALTLTSSVAAGGIIKLDNISTAASTTSNVGTVASVAGGGGNRGLANANEQVYVYVADAAAPLAPTAFLTAVSNDGFAGALLAGTGLVAGQTALDLATVDAGADIAAFTGARNTAASFADYLPILNNAANWATQDAAGDQSADGIAPDVPFSNEAFTTAGPGLSIGGIDVYDAASSLAGSVTTPVATDDLVLVRLGSIQGGVAGAESIAFANGRVYATSGNGDAINIHSVTAQGTLVNEAPILLGGLPSYAPSGVTSVDVSNGIIAVGYANIDPEAAGFVALFNAADNSLIKTIQVGVLPDDVTFSPDGAKLLVANEGEPLSAQGSISIIDMSGGAANAAVSNTISFASLNGMEAALRARGVAIAPGQPAAGDIEPEYITISADGTRAYVTLQEVNAVAVIDLTNPAADRPLAIQPLGTIDRNLPGNALDTSDRDGGINLRNVDIQSLPQPDAIATFDVGGVSYFITANEGDSRVNVPDSVRLSSSSYVLDPILFPNAAAIKADADLGRLNVLTTIGDTDGDGDFDVIHTLGGRGVSIFRQEADGSITKVRETGGEFEAIIAATNPAIFNSNQSTNPSSLDTRSDDKGPEPEGVSIGVINGRTYAFVGLERVGGYMVYDVTDPANATFVTYKPQTADDLGPETSVFVSAADSPTGQSLLLSAQEISNTVTLYSVQAQTQGDDVLTGGAGDDVFNGRGGNDIIFGRGGNDRIDGGAGSDVLDGGDGIDTVSYASATGGVRVSLMSGTGFGPGGDADVLRGFENILGSSFDDVLFGDKFDNMIEGGAGNDVLIGARGNDILIGGDGSDVLQGGVGADIFRFDSVSDGAVDIITDYYFTTGDTLVLGEGVTVSKVQVSYLSTGQVANEVPTYNKEGSLDLVLTLTGEGGTQTLKIVDAYSFGNNGYWEGVLGMDLEYARPAFGTPDLVTIG</sequence>
<dbReference type="NCBIfam" id="NF038117">
    <property type="entry name" value="choice_anch_I"/>
    <property type="match status" value="1"/>
</dbReference>
<dbReference type="InterPro" id="IPR005135">
    <property type="entry name" value="Endo/exonuclease/phosphatase"/>
</dbReference>
<dbReference type="RefSeq" id="WP_184200342.1">
    <property type="nucleotide sequence ID" value="NZ_JACIIV010000017.1"/>
</dbReference>
<dbReference type="InterPro" id="IPR001343">
    <property type="entry name" value="Hemolysn_Ca-bd"/>
</dbReference>
<dbReference type="GO" id="GO:0005509">
    <property type="term" value="F:calcium ion binding"/>
    <property type="evidence" value="ECO:0007669"/>
    <property type="project" value="InterPro"/>
</dbReference>
<dbReference type="PRINTS" id="PR00313">
    <property type="entry name" value="CABNDNGRPT"/>
</dbReference>
<comment type="caution">
    <text evidence="6">The sequence shown here is derived from an EMBL/GenBank/DDBJ whole genome shotgun (WGS) entry which is preliminary data.</text>
</comment>
<evidence type="ECO:0000259" key="5">
    <source>
        <dbReference type="SMART" id="SM00237"/>
    </source>
</evidence>
<proteinExistence type="predicted"/>
<evidence type="ECO:0000256" key="3">
    <source>
        <dbReference type="ARBA" id="ARBA00022837"/>
    </source>
</evidence>
<dbReference type="Gene3D" id="2.130.10.10">
    <property type="entry name" value="YVTN repeat-like/Quinoprotein amine dehydrogenase"/>
    <property type="match status" value="1"/>
</dbReference>
<dbReference type="InterPro" id="IPR003644">
    <property type="entry name" value="Calx_beta"/>
</dbReference>
<dbReference type="GO" id="GO:0007154">
    <property type="term" value="P:cell communication"/>
    <property type="evidence" value="ECO:0007669"/>
    <property type="project" value="InterPro"/>
</dbReference>
<keyword evidence="7" id="KW-1185">Reference proteome</keyword>
<dbReference type="SUPFAM" id="SSF141072">
    <property type="entry name" value="CalX-like"/>
    <property type="match status" value="2"/>
</dbReference>
<evidence type="ECO:0000313" key="6">
    <source>
        <dbReference type="EMBL" id="MBB6228283.1"/>
    </source>
</evidence>
<dbReference type="Pfam" id="PF00353">
    <property type="entry name" value="HemolysinCabind"/>
    <property type="match status" value="2"/>
</dbReference>
<feature type="domain" description="Calx-beta" evidence="5">
    <location>
        <begin position="1068"/>
        <end position="1172"/>
    </location>
</feature>
<dbReference type="Pfam" id="PF03160">
    <property type="entry name" value="Calx-beta"/>
    <property type="match status" value="2"/>
</dbReference>
<dbReference type="Gene3D" id="2.60.40.2030">
    <property type="match status" value="2"/>
</dbReference>
<dbReference type="InterPro" id="IPR015943">
    <property type="entry name" value="WD40/YVTN_repeat-like_dom_sf"/>
</dbReference>
<dbReference type="InterPro" id="IPR011049">
    <property type="entry name" value="Serralysin-like_metalloprot_C"/>
</dbReference>
<dbReference type="Pfam" id="PF03372">
    <property type="entry name" value="Exo_endo_phos"/>
    <property type="match status" value="1"/>
</dbReference>
<dbReference type="CDD" id="cd04486">
    <property type="entry name" value="YhcR_OBF_like"/>
    <property type="match status" value="1"/>
</dbReference>
<dbReference type="InterPro" id="IPR036691">
    <property type="entry name" value="Endo/exonu/phosph_ase_sf"/>
</dbReference>
<dbReference type="PANTHER" id="PTHR42834">
    <property type="entry name" value="ENDONUCLEASE/EXONUCLEASE/PHOSPHATASE FAMILY PROTEIN (AFU_ORTHOLOGUE AFUA_3G09210)"/>
    <property type="match status" value="1"/>
</dbReference>
<dbReference type="SUPFAM" id="SSF51004">
    <property type="entry name" value="C-terminal (heme d1) domain of cytochrome cd1-nitrite reductase"/>
    <property type="match status" value="1"/>
</dbReference>
<dbReference type="InterPro" id="IPR038081">
    <property type="entry name" value="CalX-like_sf"/>
</dbReference>
<evidence type="ECO:0000256" key="1">
    <source>
        <dbReference type="ARBA" id="ARBA00022729"/>
    </source>
</evidence>
<dbReference type="Gene3D" id="3.60.10.10">
    <property type="entry name" value="Endonuclease/exonuclease/phosphatase"/>
    <property type="match status" value="1"/>
</dbReference>
<dbReference type="GO" id="GO:0003824">
    <property type="term" value="F:catalytic activity"/>
    <property type="evidence" value="ECO:0007669"/>
    <property type="project" value="InterPro"/>
</dbReference>
<accession>A0A841LBD3</accession>
<dbReference type="EMBL" id="JACIIV010000017">
    <property type="protein sequence ID" value="MBB6228283.1"/>
    <property type="molecule type" value="Genomic_DNA"/>
</dbReference>
<dbReference type="InterPro" id="IPR011048">
    <property type="entry name" value="Haem_d1_sf"/>
</dbReference>
<name>A0A841LBD3_9SPHN</name>
<dbReference type="Proteomes" id="UP000538147">
    <property type="component" value="Unassembled WGS sequence"/>
</dbReference>
<evidence type="ECO:0000256" key="4">
    <source>
        <dbReference type="SAM" id="MobiDB-lite"/>
    </source>
</evidence>